<protein>
    <recommendedName>
        <fullName evidence="4">Lipoprotein</fullName>
    </recommendedName>
</protein>
<organism evidence="2 3">
    <name type="scientific">Hyalangium minutum</name>
    <dbReference type="NCBI Taxonomy" id="394096"/>
    <lineage>
        <taxon>Bacteria</taxon>
        <taxon>Pseudomonadati</taxon>
        <taxon>Myxococcota</taxon>
        <taxon>Myxococcia</taxon>
        <taxon>Myxococcales</taxon>
        <taxon>Cystobacterineae</taxon>
        <taxon>Archangiaceae</taxon>
        <taxon>Hyalangium</taxon>
    </lineage>
</organism>
<accession>A0A085VZW4</accession>
<feature type="signal peptide" evidence="1">
    <location>
        <begin position="1"/>
        <end position="19"/>
    </location>
</feature>
<gene>
    <name evidence="2" type="ORF">DB31_4601</name>
</gene>
<dbReference type="Proteomes" id="UP000028725">
    <property type="component" value="Unassembled WGS sequence"/>
</dbReference>
<evidence type="ECO:0000313" key="2">
    <source>
        <dbReference type="EMBL" id="KFE60977.1"/>
    </source>
</evidence>
<evidence type="ECO:0000256" key="1">
    <source>
        <dbReference type="SAM" id="SignalP"/>
    </source>
</evidence>
<reference evidence="2 3" key="1">
    <citation type="submission" date="2014-04" db="EMBL/GenBank/DDBJ databases">
        <title>Genome assembly of Hyalangium minutum DSM 14724.</title>
        <authorList>
            <person name="Sharma G."/>
            <person name="Subramanian S."/>
        </authorList>
    </citation>
    <scope>NUCLEOTIDE SEQUENCE [LARGE SCALE GENOMIC DNA]</scope>
    <source>
        <strain evidence="2 3">DSM 14724</strain>
    </source>
</reference>
<dbReference type="OrthoDB" id="5518608at2"/>
<evidence type="ECO:0008006" key="4">
    <source>
        <dbReference type="Google" id="ProtNLM"/>
    </source>
</evidence>
<dbReference type="PROSITE" id="PS51257">
    <property type="entry name" value="PROKAR_LIPOPROTEIN"/>
    <property type="match status" value="1"/>
</dbReference>
<keyword evidence="3" id="KW-1185">Reference proteome</keyword>
<dbReference type="AlphaFoldDB" id="A0A085VZW4"/>
<evidence type="ECO:0000313" key="3">
    <source>
        <dbReference type="Proteomes" id="UP000028725"/>
    </source>
</evidence>
<dbReference type="EMBL" id="JMCB01000026">
    <property type="protein sequence ID" value="KFE60977.1"/>
    <property type="molecule type" value="Genomic_DNA"/>
</dbReference>
<proteinExistence type="predicted"/>
<dbReference type="RefSeq" id="WP_044198551.1">
    <property type="nucleotide sequence ID" value="NZ_JMCB01000026.1"/>
</dbReference>
<name>A0A085VZW4_9BACT</name>
<comment type="caution">
    <text evidence="2">The sequence shown here is derived from an EMBL/GenBank/DDBJ whole genome shotgun (WGS) entry which is preliminary data.</text>
</comment>
<keyword evidence="1" id="KW-0732">Signal</keyword>
<sequence>MSRTIRLSLLALATTALVACGGGAKLGGGKEGAAKALFAASQPAGQGGNKSQQGLNVSGLGLNVSGLVDPRTLASAADTSLEVSVDCLKEGSVKLKLDLTSLGSQSGSFKYNVKYDDCSQDGVNKYKGDLTMEYSFVGTGTSLDLAMRLKGKVEISGDIDDFIDADVTETISLAATSATSGTVTVKLNGSIKTSEGSYTYANESLTITAGGELPMDDGNS</sequence>
<feature type="chain" id="PRO_5001799450" description="Lipoprotein" evidence="1">
    <location>
        <begin position="20"/>
        <end position="220"/>
    </location>
</feature>